<dbReference type="GO" id="GO:0007165">
    <property type="term" value="P:signal transduction"/>
    <property type="evidence" value="ECO:0007669"/>
    <property type="project" value="UniProtKB-KW"/>
</dbReference>
<evidence type="ECO:0000256" key="4">
    <source>
        <dbReference type="ARBA" id="ARBA00023224"/>
    </source>
</evidence>
<keyword evidence="7" id="KW-0175">Coiled coil</keyword>
<feature type="domain" description="HAMP" evidence="10">
    <location>
        <begin position="204"/>
        <end position="257"/>
    </location>
</feature>
<dbReference type="Pfam" id="PF00015">
    <property type="entry name" value="MCPsignal"/>
    <property type="match status" value="1"/>
</dbReference>
<organism evidence="11 12">
    <name type="scientific">Effusibacillus lacus</name>
    <dbReference type="NCBI Taxonomy" id="1348429"/>
    <lineage>
        <taxon>Bacteria</taxon>
        <taxon>Bacillati</taxon>
        <taxon>Bacillota</taxon>
        <taxon>Bacilli</taxon>
        <taxon>Bacillales</taxon>
        <taxon>Alicyclobacillaceae</taxon>
        <taxon>Effusibacillus</taxon>
    </lineage>
</organism>
<dbReference type="PANTHER" id="PTHR32089:SF112">
    <property type="entry name" value="LYSOZYME-LIKE PROTEIN-RELATED"/>
    <property type="match status" value="1"/>
</dbReference>
<evidence type="ECO:0000313" key="11">
    <source>
        <dbReference type="EMBL" id="GAX91184.1"/>
    </source>
</evidence>
<dbReference type="Gene3D" id="6.10.340.10">
    <property type="match status" value="1"/>
</dbReference>
<proteinExistence type="inferred from homology"/>
<dbReference type="PROSITE" id="PS50111">
    <property type="entry name" value="CHEMOTAXIS_TRANSDUC_2"/>
    <property type="match status" value="1"/>
</dbReference>
<comment type="subcellular location">
    <subcellularLocation>
        <location evidence="1">Cell membrane</location>
    </subcellularLocation>
</comment>
<keyword evidence="3 8" id="KW-0472">Membrane</keyword>
<dbReference type="PROSITE" id="PS50885">
    <property type="entry name" value="HAMP"/>
    <property type="match status" value="1"/>
</dbReference>
<comment type="caution">
    <text evidence="11">The sequence shown here is derived from an EMBL/GenBank/DDBJ whole genome shotgun (WGS) entry which is preliminary data.</text>
</comment>
<dbReference type="InterPro" id="IPR024478">
    <property type="entry name" value="HlyB_4HB_MCP"/>
</dbReference>
<dbReference type="CDD" id="cd11386">
    <property type="entry name" value="MCP_signal"/>
    <property type="match status" value="1"/>
</dbReference>
<keyword evidence="8" id="KW-0812">Transmembrane</keyword>
<dbReference type="Gene3D" id="1.10.287.950">
    <property type="entry name" value="Methyl-accepting chemotaxis protein"/>
    <property type="match status" value="1"/>
</dbReference>
<sequence length="562" mass="59722">MKFTIGKKLIGGFLTVAAILGITSGITYYSIKKVDTSYSELLERRASVLVQAKDIQVNAVQQNASLRGYLLTQDQNTLKNLQNANAKLNDLVNKTISMVNSTEQKEELEKLGALNQEYKKKSDQILELMQTNQAEANKLANTEVAQLGRDMGTQADAIADRQQKLMDEGRQANTDLVHSVTITVLVISVVGLVLAILIGFFISRMISKPMVAMAGIAELIASGDLTADEIKVKNRDEIGDLANSFNQMARNLRNLIRQVGSSAEQVAAASEELTASAEQTSKATEQIASTIQEVAVGSEKQVRSVDESAKAINEMSVGVQQIAANAQNVSSTAIQASEIASEGNQAIQTVVRQMNSISSTVNGLADAVKGLGERSQEIGQIVEVITSIAAQTNLLALNAAIEAARAGEHGRGFAVVADEVRKLAEQSAQSAQQIADLITSIQGETNNAVQTMETATKEVADGIKVVTTAGESFKEIQRFVNEVASQIEEVSASSQQMSAGTEQVVNSINVITEAAETAAAGTQNVSAAAEEQLASMEEITASASALSKMAEELQTLVGKFKV</sequence>
<dbReference type="EMBL" id="BDUF01000086">
    <property type="protein sequence ID" value="GAX91184.1"/>
    <property type="molecule type" value="Genomic_DNA"/>
</dbReference>
<evidence type="ECO:0000256" key="5">
    <source>
        <dbReference type="ARBA" id="ARBA00029447"/>
    </source>
</evidence>
<comment type="similarity">
    <text evidence="5">Belongs to the methyl-accepting chemotaxis (MCP) protein family.</text>
</comment>
<feature type="domain" description="Methyl-accepting transducer" evidence="9">
    <location>
        <begin position="276"/>
        <end position="512"/>
    </location>
</feature>
<dbReference type="InterPro" id="IPR004089">
    <property type="entry name" value="MCPsignal_dom"/>
</dbReference>
<evidence type="ECO:0000256" key="7">
    <source>
        <dbReference type="SAM" id="Coils"/>
    </source>
</evidence>
<dbReference type="Pfam" id="PF12729">
    <property type="entry name" value="4HB_MCP_1"/>
    <property type="match status" value="1"/>
</dbReference>
<dbReference type="SMART" id="SM00304">
    <property type="entry name" value="HAMP"/>
    <property type="match status" value="2"/>
</dbReference>
<dbReference type="AlphaFoldDB" id="A0A292YRZ6"/>
<evidence type="ECO:0000259" key="10">
    <source>
        <dbReference type="PROSITE" id="PS50885"/>
    </source>
</evidence>
<feature type="coiled-coil region" evidence="7">
    <location>
        <begin position="71"/>
        <end position="131"/>
    </location>
</feature>
<dbReference type="SUPFAM" id="SSF58104">
    <property type="entry name" value="Methyl-accepting chemotaxis protein (MCP) signaling domain"/>
    <property type="match status" value="1"/>
</dbReference>
<keyword evidence="2" id="KW-1003">Cell membrane</keyword>
<dbReference type="CDD" id="cd06225">
    <property type="entry name" value="HAMP"/>
    <property type="match status" value="1"/>
</dbReference>
<dbReference type="Proteomes" id="UP000217785">
    <property type="component" value="Unassembled WGS sequence"/>
</dbReference>
<evidence type="ECO:0000256" key="1">
    <source>
        <dbReference type="ARBA" id="ARBA00004236"/>
    </source>
</evidence>
<dbReference type="RefSeq" id="WP_096182914.1">
    <property type="nucleotide sequence ID" value="NZ_BDUF01000086.1"/>
</dbReference>
<keyword evidence="4 6" id="KW-0807">Transducer</keyword>
<evidence type="ECO:0000259" key="9">
    <source>
        <dbReference type="PROSITE" id="PS50111"/>
    </source>
</evidence>
<dbReference type="GO" id="GO:0005886">
    <property type="term" value="C:plasma membrane"/>
    <property type="evidence" value="ECO:0007669"/>
    <property type="project" value="UniProtKB-SubCell"/>
</dbReference>
<dbReference type="PANTHER" id="PTHR32089">
    <property type="entry name" value="METHYL-ACCEPTING CHEMOTAXIS PROTEIN MCPB"/>
    <property type="match status" value="1"/>
</dbReference>
<keyword evidence="8" id="KW-1133">Transmembrane helix</keyword>
<dbReference type="InterPro" id="IPR003660">
    <property type="entry name" value="HAMP_dom"/>
</dbReference>
<evidence type="ECO:0000256" key="6">
    <source>
        <dbReference type="PROSITE-ProRule" id="PRU00284"/>
    </source>
</evidence>
<accession>A0A292YRZ6</accession>
<name>A0A292YRZ6_9BACL</name>
<evidence type="ECO:0000256" key="3">
    <source>
        <dbReference type="ARBA" id="ARBA00023136"/>
    </source>
</evidence>
<feature type="transmembrane region" description="Helical" evidence="8">
    <location>
        <begin position="180"/>
        <end position="203"/>
    </location>
</feature>
<evidence type="ECO:0000256" key="2">
    <source>
        <dbReference type="ARBA" id="ARBA00022475"/>
    </source>
</evidence>
<protein>
    <submittedName>
        <fullName evidence="11">Methyl-accepting chemotaxis protein</fullName>
    </submittedName>
</protein>
<dbReference type="Pfam" id="PF00672">
    <property type="entry name" value="HAMP"/>
    <property type="match status" value="1"/>
</dbReference>
<evidence type="ECO:0000313" key="12">
    <source>
        <dbReference type="Proteomes" id="UP000217785"/>
    </source>
</evidence>
<keyword evidence="12" id="KW-1185">Reference proteome</keyword>
<dbReference type="OrthoDB" id="2379189at2"/>
<evidence type="ECO:0000256" key="8">
    <source>
        <dbReference type="SAM" id="Phobius"/>
    </source>
</evidence>
<dbReference type="SMART" id="SM00283">
    <property type="entry name" value="MA"/>
    <property type="match status" value="1"/>
</dbReference>
<reference evidence="12" key="1">
    <citation type="submission" date="2017-07" db="EMBL/GenBank/DDBJ databases">
        <title>Draft genome sequence of Effusibacillus lacus strain skLN1.</title>
        <authorList>
            <person name="Watanabe M."/>
            <person name="Kojima H."/>
            <person name="Fukui M."/>
        </authorList>
    </citation>
    <scope>NUCLEOTIDE SEQUENCE [LARGE SCALE GENOMIC DNA]</scope>
    <source>
        <strain evidence="12">skLN1</strain>
    </source>
</reference>
<gene>
    <name evidence="11" type="ORF">EFBL_2850</name>
</gene>